<gene>
    <name evidence="8" type="ORF">DMP06_09415</name>
</gene>
<feature type="chain" id="PRO_5038588850" evidence="6">
    <location>
        <begin position="26"/>
        <end position="582"/>
    </location>
</feature>
<dbReference type="PRINTS" id="PR00411">
    <property type="entry name" value="PNDRDTASEI"/>
</dbReference>
<dbReference type="Proteomes" id="UP000269591">
    <property type="component" value="Unassembled WGS sequence"/>
</dbReference>
<keyword evidence="2" id="KW-0285">Flavoprotein</keyword>
<dbReference type="GO" id="GO:0008202">
    <property type="term" value="P:steroid metabolic process"/>
    <property type="evidence" value="ECO:0007669"/>
    <property type="project" value="UniProtKB-ARBA"/>
</dbReference>
<dbReference type="GO" id="GO:0033765">
    <property type="term" value="F:steroid dehydrogenase activity, acting on the CH-CH group of donors"/>
    <property type="evidence" value="ECO:0007669"/>
    <property type="project" value="UniProtKB-ARBA"/>
</dbReference>
<keyword evidence="4" id="KW-0560">Oxidoreductase</keyword>
<feature type="domain" description="FAD-dependent oxidoreductase 2 FAD-binding" evidence="7">
    <location>
        <begin position="78"/>
        <end position="555"/>
    </location>
</feature>
<dbReference type="SUPFAM" id="SSF51905">
    <property type="entry name" value="FAD/NAD(P)-binding domain"/>
    <property type="match status" value="1"/>
</dbReference>
<dbReference type="EMBL" id="QIBX01000019">
    <property type="protein sequence ID" value="RNL38228.1"/>
    <property type="molecule type" value="Genomic_DNA"/>
</dbReference>
<feature type="compositionally biased region" description="Low complexity" evidence="5">
    <location>
        <begin position="35"/>
        <end position="57"/>
    </location>
</feature>
<organism evidence="8 9">
    <name type="scientific">Slackia equolifaciens</name>
    <dbReference type="NCBI Taxonomy" id="498718"/>
    <lineage>
        <taxon>Bacteria</taxon>
        <taxon>Bacillati</taxon>
        <taxon>Actinomycetota</taxon>
        <taxon>Coriobacteriia</taxon>
        <taxon>Eggerthellales</taxon>
        <taxon>Eggerthellaceae</taxon>
        <taxon>Slackia</taxon>
    </lineage>
</organism>
<protein>
    <submittedName>
        <fullName evidence="8">FAD-binding dehydrogenase</fullName>
    </submittedName>
</protein>
<sequence>MTKMNTNGISRRNFLAGAAGISALAAAGLAGCAPQTASSNGSETASSESSATAAASEDWLGTAPEIAESDIVETRETDILIVGAGMSGMAAAATAADMGANFIVVDKGTEPAAAHYDVGAINSKYTEAADQHVDEGRLLNELNRYASFKNDSTVANTWIHNSAELIDWLEDLYKRQGINVEVQLDVENGSDGRAGGTTYYIPAECHHFMDADSEDPRGGRVEHIEVLTKFVEEAGSPVQYGFDLARLNREEGGRVTGAIFNTENGYVQINAAKGVILACGGYAGNPAMVKGRAPILTKCVTSLNYNQNNTGMGMKAAAWVGAALDTEPAYMIFDRGIVPPGTDAGYVDEESGMWATGGQFNLGSQPFLKVDRKGKRITNESANYDAICLAASNHPGGVWCLVMDSNAVDDVQRFQTQGCSANTWKNTLKPGTNIDEAYEKQLSEGLMMKADTLDELADQLGFTGEDKEAFLATIEHYNEMYDAGEDTEFGKEAYRLSAIREAPFYGAWFGGALLTTLDGVKINANTQVVDEQGNVIEGLHAVGTCSGSYYAGNYPVYIVGNCLGRQMTFGRYAVRYLEGEIQ</sequence>
<evidence type="ECO:0000256" key="6">
    <source>
        <dbReference type="SAM" id="SignalP"/>
    </source>
</evidence>
<dbReference type="InterPro" id="IPR050315">
    <property type="entry name" value="FAD-oxidoreductase_2"/>
</dbReference>
<evidence type="ECO:0000256" key="1">
    <source>
        <dbReference type="ARBA" id="ARBA00001974"/>
    </source>
</evidence>
<evidence type="ECO:0000256" key="5">
    <source>
        <dbReference type="SAM" id="MobiDB-lite"/>
    </source>
</evidence>
<keyword evidence="6" id="KW-0732">Signal</keyword>
<dbReference type="InterPro" id="IPR006311">
    <property type="entry name" value="TAT_signal"/>
</dbReference>
<dbReference type="AlphaFoldDB" id="A0A3N0AUB3"/>
<dbReference type="PROSITE" id="PS51318">
    <property type="entry name" value="TAT"/>
    <property type="match status" value="1"/>
</dbReference>
<keyword evidence="9" id="KW-1185">Reference proteome</keyword>
<dbReference type="SUPFAM" id="SSF56425">
    <property type="entry name" value="Succinate dehydrogenase/fumarate reductase flavoprotein, catalytic domain"/>
    <property type="match status" value="1"/>
</dbReference>
<dbReference type="RefSeq" id="WP_123209486.1">
    <property type="nucleotide sequence ID" value="NZ_JBHTHO010000016.1"/>
</dbReference>
<evidence type="ECO:0000259" key="7">
    <source>
        <dbReference type="Pfam" id="PF00890"/>
    </source>
</evidence>
<dbReference type="OrthoDB" id="3196945at2"/>
<proteinExistence type="predicted"/>
<name>A0A3N0AUB3_9ACTN</name>
<dbReference type="PROSITE" id="PS51257">
    <property type="entry name" value="PROKAR_LIPOPROTEIN"/>
    <property type="match status" value="1"/>
</dbReference>
<feature type="signal peptide" evidence="6">
    <location>
        <begin position="1"/>
        <end position="25"/>
    </location>
</feature>
<dbReference type="InterPro" id="IPR027477">
    <property type="entry name" value="Succ_DH/fumarate_Rdtase_cat_sf"/>
</dbReference>
<accession>A0A3N0AUB3</accession>
<dbReference type="Pfam" id="PF00890">
    <property type="entry name" value="FAD_binding_2"/>
    <property type="match status" value="1"/>
</dbReference>
<dbReference type="PANTHER" id="PTHR43400">
    <property type="entry name" value="FUMARATE REDUCTASE"/>
    <property type="match status" value="1"/>
</dbReference>
<dbReference type="Gene3D" id="3.90.700.10">
    <property type="entry name" value="Succinate dehydrogenase/fumarate reductase flavoprotein, catalytic domain"/>
    <property type="match status" value="1"/>
</dbReference>
<evidence type="ECO:0000256" key="4">
    <source>
        <dbReference type="ARBA" id="ARBA00023002"/>
    </source>
</evidence>
<dbReference type="PANTHER" id="PTHR43400:SF10">
    <property type="entry name" value="3-OXOSTEROID 1-DEHYDROGENASE"/>
    <property type="match status" value="1"/>
</dbReference>
<dbReference type="Gene3D" id="3.50.50.60">
    <property type="entry name" value="FAD/NAD(P)-binding domain"/>
    <property type="match status" value="2"/>
</dbReference>
<evidence type="ECO:0000256" key="2">
    <source>
        <dbReference type="ARBA" id="ARBA00022630"/>
    </source>
</evidence>
<reference evidence="9" key="1">
    <citation type="submission" date="2018-05" db="EMBL/GenBank/DDBJ databases">
        <title>Genome Sequencing of selected type strains of the family Eggerthellaceae.</title>
        <authorList>
            <person name="Danylec N."/>
            <person name="Stoll D.A."/>
            <person name="Doetsch A."/>
            <person name="Huch M."/>
        </authorList>
    </citation>
    <scope>NUCLEOTIDE SEQUENCE [LARGE SCALE GENOMIC DNA]</scope>
    <source>
        <strain evidence="9">DSM 24851</strain>
    </source>
</reference>
<evidence type="ECO:0000256" key="3">
    <source>
        <dbReference type="ARBA" id="ARBA00022827"/>
    </source>
</evidence>
<evidence type="ECO:0000313" key="9">
    <source>
        <dbReference type="Proteomes" id="UP000269591"/>
    </source>
</evidence>
<dbReference type="InterPro" id="IPR003953">
    <property type="entry name" value="FAD-dep_OxRdtase_2_FAD-bd"/>
</dbReference>
<comment type="caution">
    <text evidence="8">The sequence shown here is derived from an EMBL/GenBank/DDBJ whole genome shotgun (WGS) entry which is preliminary data.</text>
</comment>
<feature type="region of interest" description="Disordered" evidence="5">
    <location>
        <begin position="35"/>
        <end position="59"/>
    </location>
</feature>
<keyword evidence="3" id="KW-0274">FAD</keyword>
<evidence type="ECO:0000313" key="8">
    <source>
        <dbReference type="EMBL" id="RNL38228.1"/>
    </source>
</evidence>
<dbReference type="InterPro" id="IPR036188">
    <property type="entry name" value="FAD/NAD-bd_sf"/>
</dbReference>
<comment type="cofactor">
    <cofactor evidence="1">
        <name>FAD</name>
        <dbReference type="ChEBI" id="CHEBI:57692"/>
    </cofactor>
</comment>